<dbReference type="CDD" id="cd17546">
    <property type="entry name" value="REC_hyHK_CKI1_RcsC-like"/>
    <property type="match status" value="1"/>
</dbReference>
<dbReference type="CDD" id="cd16922">
    <property type="entry name" value="HATPase_EvgS-ArcB-TorS-like"/>
    <property type="match status" value="1"/>
</dbReference>
<feature type="domain" description="Histidine kinase" evidence="14">
    <location>
        <begin position="259"/>
        <end position="480"/>
    </location>
</feature>
<evidence type="ECO:0000256" key="3">
    <source>
        <dbReference type="ARBA" id="ARBA00012438"/>
    </source>
</evidence>
<name>A0A1H5X9H2_9GAMM</name>
<dbReference type="FunFam" id="1.10.287.130:FF:000002">
    <property type="entry name" value="Two-component osmosensing histidine kinase"/>
    <property type="match status" value="1"/>
</dbReference>
<dbReference type="InterPro" id="IPR005467">
    <property type="entry name" value="His_kinase_dom"/>
</dbReference>
<keyword evidence="13" id="KW-0812">Transmembrane</keyword>
<dbReference type="InterPro" id="IPR011006">
    <property type="entry name" value="CheY-like_superfamily"/>
</dbReference>
<comment type="subcellular location">
    <subcellularLocation>
        <location evidence="2">Membrane</location>
    </subcellularLocation>
</comment>
<evidence type="ECO:0000256" key="10">
    <source>
        <dbReference type="ARBA" id="ARBA00064003"/>
    </source>
</evidence>
<reference evidence="17 18" key="1">
    <citation type="submission" date="2016-10" db="EMBL/GenBank/DDBJ databases">
        <authorList>
            <person name="de Groot N.N."/>
        </authorList>
    </citation>
    <scope>NUCLEOTIDE SEQUENCE [LARGE SCALE GENOMIC DNA]</scope>
    <source>
        <strain evidence="17 18">DSM 22012</strain>
    </source>
</reference>
<sequence length="629" mass="69945">MTRWLNFILSALQTDMNFRFSSLFLRFLIPVLGVLVCALLYARFVWAPGLTQQTLDNAESEVQSSLHIVSEGLVPMLIQRDLSNIYDTLDKILEDNPRWLEIGLYNGKGVSLYPLLVPQPPKDGSGVSVYSQEIHVDEFPIGYLELYYDTRSIEASVQAKTDSIYYTLVTVIVLVALMTALAFYLLVHKRLQRLTVAVDALSGGDFEYPIVSRGNDEIGHLSERFGYMRSQLKEEKKNLEEALALAHQASRAKGEFLANMSHEIRTPMNGVVGMLQLMNENPLPDQQKERVKLALSSANSLITVINDILDFSKVEAGKLQIEAVDFDLVALIQEMCLQQKPAVEGKGLNCGIDLDGIEHRFLNGDPYRIRQVIYNIFGNSLKFTHQGTIFGTFATRLTEAGDIELKGSIEDTGIGIAPERQAEIFDSFSQADASTTREYGGTGLGLAICKQLCELMGGRIELHSQAGQGTRVDFTVTLKPGEQPQSEVEPQQDHPEIGVCKVLLVEDNKVNRVLAVALLKRLGCLVTTAENGLEALEILRSQPSEQLFHLVLMDCQMPVMDGYETTRNIRIGQAGDDYRTVPIIAMTANSMKGDAEKCFAAGMDDYLSKPLDFVLFRETIQRWSGATQD</sequence>
<keyword evidence="4 12" id="KW-0597">Phosphoprotein</keyword>
<dbReference type="Gene3D" id="3.30.565.10">
    <property type="entry name" value="Histidine kinase-like ATPase, C-terminal domain"/>
    <property type="match status" value="1"/>
</dbReference>
<evidence type="ECO:0000259" key="14">
    <source>
        <dbReference type="PROSITE" id="PS50109"/>
    </source>
</evidence>
<dbReference type="Pfam" id="PF00672">
    <property type="entry name" value="HAMP"/>
    <property type="match status" value="1"/>
</dbReference>
<feature type="transmembrane region" description="Helical" evidence="13">
    <location>
        <begin position="164"/>
        <end position="187"/>
    </location>
</feature>
<evidence type="ECO:0000256" key="5">
    <source>
        <dbReference type="ARBA" id="ARBA00022679"/>
    </source>
</evidence>
<dbReference type="GO" id="GO:0016020">
    <property type="term" value="C:membrane"/>
    <property type="evidence" value="ECO:0007669"/>
    <property type="project" value="UniProtKB-SubCell"/>
</dbReference>
<dbReference type="Gene3D" id="3.40.50.2300">
    <property type="match status" value="1"/>
</dbReference>
<evidence type="ECO:0000256" key="4">
    <source>
        <dbReference type="ARBA" id="ARBA00022553"/>
    </source>
</evidence>
<comment type="subunit">
    <text evidence="10">At low DSF concentrations, interacts with RpfF.</text>
</comment>
<evidence type="ECO:0000256" key="9">
    <source>
        <dbReference type="ARBA" id="ARBA00023012"/>
    </source>
</evidence>
<dbReference type="SMART" id="SM00387">
    <property type="entry name" value="HATPase_c"/>
    <property type="match status" value="1"/>
</dbReference>
<dbReference type="CDD" id="cd06225">
    <property type="entry name" value="HAMP"/>
    <property type="match status" value="1"/>
</dbReference>
<proteinExistence type="predicted"/>
<dbReference type="GO" id="GO:0000155">
    <property type="term" value="F:phosphorelay sensor kinase activity"/>
    <property type="evidence" value="ECO:0007669"/>
    <property type="project" value="InterPro"/>
</dbReference>
<dbReference type="PANTHER" id="PTHR45339:SF1">
    <property type="entry name" value="HYBRID SIGNAL TRANSDUCTION HISTIDINE KINASE J"/>
    <property type="match status" value="1"/>
</dbReference>
<evidence type="ECO:0000256" key="7">
    <source>
        <dbReference type="ARBA" id="ARBA00022777"/>
    </source>
</evidence>
<dbReference type="InterPro" id="IPR003594">
    <property type="entry name" value="HATPase_dom"/>
</dbReference>
<evidence type="ECO:0000256" key="12">
    <source>
        <dbReference type="PROSITE-ProRule" id="PRU00169"/>
    </source>
</evidence>
<dbReference type="EMBL" id="FNVQ01000001">
    <property type="protein sequence ID" value="SEG08100.1"/>
    <property type="molecule type" value="Genomic_DNA"/>
</dbReference>
<dbReference type="AlphaFoldDB" id="A0A1H5X9H2"/>
<dbReference type="Pfam" id="PF00072">
    <property type="entry name" value="Response_reg"/>
    <property type="match status" value="1"/>
</dbReference>
<keyword evidence="5" id="KW-0808">Transferase</keyword>
<keyword evidence="18" id="KW-1185">Reference proteome</keyword>
<evidence type="ECO:0000259" key="15">
    <source>
        <dbReference type="PROSITE" id="PS50110"/>
    </source>
</evidence>
<dbReference type="InterPro" id="IPR036890">
    <property type="entry name" value="HATPase_C_sf"/>
</dbReference>
<evidence type="ECO:0000256" key="13">
    <source>
        <dbReference type="SAM" id="Phobius"/>
    </source>
</evidence>
<evidence type="ECO:0000256" key="2">
    <source>
        <dbReference type="ARBA" id="ARBA00004370"/>
    </source>
</evidence>
<evidence type="ECO:0000256" key="6">
    <source>
        <dbReference type="ARBA" id="ARBA00022741"/>
    </source>
</evidence>
<dbReference type="Gene3D" id="1.10.287.130">
    <property type="match status" value="1"/>
</dbReference>
<dbReference type="Proteomes" id="UP000236745">
    <property type="component" value="Unassembled WGS sequence"/>
</dbReference>
<feature type="domain" description="HAMP" evidence="16">
    <location>
        <begin position="185"/>
        <end position="237"/>
    </location>
</feature>
<dbReference type="PROSITE" id="PS50110">
    <property type="entry name" value="RESPONSE_REGULATORY"/>
    <property type="match status" value="1"/>
</dbReference>
<dbReference type="InterPro" id="IPR003661">
    <property type="entry name" value="HisK_dim/P_dom"/>
</dbReference>
<evidence type="ECO:0000256" key="1">
    <source>
        <dbReference type="ARBA" id="ARBA00000085"/>
    </source>
</evidence>
<protein>
    <recommendedName>
        <fullName evidence="11">Sensory/regulatory protein RpfC</fullName>
        <ecNumber evidence="3">2.7.13.3</ecNumber>
    </recommendedName>
</protein>
<dbReference type="FunFam" id="3.30.565.10:FF:000010">
    <property type="entry name" value="Sensor histidine kinase RcsC"/>
    <property type="match status" value="1"/>
</dbReference>
<dbReference type="PROSITE" id="PS50109">
    <property type="entry name" value="HIS_KIN"/>
    <property type="match status" value="1"/>
</dbReference>
<keyword evidence="8" id="KW-0067">ATP-binding</keyword>
<dbReference type="PANTHER" id="PTHR45339">
    <property type="entry name" value="HYBRID SIGNAL TRANSDUCTION HISTIDINE KINASE J"/>
    <property type="match status" value="1"/>
</dbReference>
<evidence type="ECO:0000256" key="8">
    <source>
        <dbReference type="ARBA" id="ARBA00022840"/>
    </source>
</evidence>
<dbReference type="SMART" id="SM00448">
    <property type="entry name" value="REC"/>
    <property type="match status" value="1"/>
</dbReference>
<evidence type="ECO:0000313" key="17">
    <source>
        <dbReference type="EMBL" id="SEG08100.1"/>
    </source>
</evidence>
<dbReference type="InterPro" id="IPR001789">
    <property type="entry name" value="Sig_transdc_resp-reg_receiver"/>
</dbReference>
<dbReference type="SUPFAM" id="SSF47384">
    <property type="entry name" value="Homodimeric domain of signal transducing histidine kinase"/>
    <property type="match status" value="1"/>
</dbReference>
<keyword evidence="13" id="KW-0472">Membrane</keyword>
<evidence type="ECO:0000259" key="16">
    <source>
        <dbReference type="PROSITE" id="PS50885"/>
    </source>
</evidence>
<dbReference type="InterPro" id="IPR003660">
    <property type="entry name" value="HAMP_dom"/>
</dbReference>
<dbReference type="Gene3D" id="6.10.340.10">
    <property type="match status" value="1"/>
</dbReference>
<dbReference type="Pfam" id="PF00512">
    <property type="entry name" value="HisKA"/>
    <property type="match status" value="1"/>
</dbReference>
<keyword evidence="9" id="KW-0902">Two-component regulatory system</keyword>
<gene>
    <name evidence="17" type="ORF">SAMN05444390_1011306</name>
</gene>
<dbReference type="SMART" id="SM00388">
    <property type="entry name" value="HisKA"/>
    <property type="match status" value="1"/>
</dbReference>
<organism evidence="17 18">
    <name type="scientific">Marinobacterium lutimaris</name>
    <dbReference type="NCBI Taxonomy" id="568106"/>
    <lineage>
        <taxon>Bacteria</taxon>
        <taxon>Pseudomonadati</taxon>
        <taxon>Pseudomonadota</taxon>
        <taxon>Gammaproteobacteria</taxon>
        <taxon>Oceanospirillales</taxon>
        <taxon>Oceanospirillaceae</taxon>
        <taxon>Marinobacterium</taxon>
    </lineage>
</organism>
<dbReference type="GO" id="GO:0005524">
    <property type="term" value="F:ATP binding"/>
    <property type="evidence" value="ECO:0007669"/>
    <property type="project" value="UniProtKB-KW"/>
</dbReference>
<dbReference type="EC" id="2.7.13.3" evidence="3"/>
<accession>A0A1H5X9H2</accession>
<evidence type="ECO:0000256" key="11">
    <source>
        <dbReference type="ARBA" id="ARBA00068150"/>
    </source>
</evidence>
<feature type="domain" description="Response regulatory" evidence="15">
    <location>
        <begin position="501"/>
        <end position="624"/>
    </location>
</feature>
<dbReference type="SUPFAM" id="SSF52172">
    <property type="entry name" value="CheY-like"/>
    <property type="match status" value="1"/>
</dbReference>
<dbReference type="PRINTS" id="PR00344">
    <property type="entry name" value="BCTRLSENSOR"/>
</dbReference>
<dbReference type="SUPFAM" id="SSF55874">
    <property type="entry name" value="ATPase domain of HSP90 chaperone/DNA topoisomerase II/histidine kinase"/>
    <property type="match status" value="1"/>
</dbReference>
<keyword evidence="6" id="KW-0547">Nucleotide-binding</keyword>
<feature type="transmembrane region" description="Helical" evidence="13">
    <location>
        <begin position="23"/>
        <end position="46"/>
    </location>
</feature>
<feature type="modified residue" description="4-aspartylphosphate" evidence="12">
    <location>
        <position position="554"/>
    </location>
</feature>
<dbReference type="CDD" id="cd00082">
    <property type="entry name" value="HisKA"/>
    <property type="match status" value="1"/>
</dbReference>
<keyword evidence="13" id="KW-1133">Transmembrane helix</keyword>
<keyword evidence="7 17" id="KW-0418">Kinase</keyword>
<dbReference type="PROSITE" id="PS50885">
    <property type="entry name" value="HAMP"/>
    <property type="match status" value="1"/>
</dbReference>
<evidence type="ECO:0000313" key="18">
    <source>
        <dbReference type="Proteomes" id="UP000236745"/>
    </source>
</evidence>
<dbReference type="InterPro" id="IPR036097">
    <property type="entry name" value="HisK_dim/P_sf"/>
</dbReference>
<dbReference type="SUPFAM" id="SSF158472">
    <property type="entry name" value="HAMP domain-like"/>
    <property type="match status" value="1"/>
</dbReference>
<dbReference type="SMART" id="SM00304">
    <property type="entry name" value="HAMP"/>
    <property type="match status" value="1"/>
</dbReference>
<dbReference type="InterPro" id="IPR004358">
    <property type="entry name" value="Sig_transdc_His_kin-like_C"/>
</dbReference>
<comment type="catalytic activity">
    <reaction evidence="1">
        <text>ATP + protein L-histidine = ADP + protein N-phospho-L-histidine.</text>
        <dbReference type="EC" id="2.7.13.3"/>
    </reaction>
</comment>
<dbReference type="Pfam" id="PF02518">
    <property type="entry name" value="HATPase_c"/>
    <property type="match status" value="1"/>
</dbReference>